<accession>A0A6A9QJ91</accession>
<reference evidence="2 3" key="1">
    <citation type="submission" date="2019-10" db="EMBL/GenBank/DDBJ databases">
        <title>Genome Sequences from Six Type Strain Members of the Archaeal Family Sulfolobaceae: Acidianus ambivalens, Acidianus infernus, Metallosphaera prunae, Stygiolobus azoricus, Sulfolobus metallicus, and Sulfurisphaera ohwakuensis.</title>
        <authorList>
            <person name="Counts J.A."/>
            <person name="Kelly R.M."/>
        </authorList>
    </citation>
    <scope>NUCLEOTIDE SEQUENCE [LARGE SCALE GENOMIC DNA]</scope>
    <source>
        <strain evidence="2 3">DSM 3191</strain>
    </source>
</reference>
<evidence type="ECO:0000259" key="1">
    <source>
        <dbReference type="Pfam" id="PF08445"/>
    </source>
</evidence>
<protein>
    <recommendedName>
        <fullName evidence="1">GCN5-related N-acetyltransferase Rv2170-like domain-containing protein</fullName>
    </recommendedName>
</protein>
<gene>
    <name evidence="2" type="ORF">D1867_01605</name>
</gene>
<comment type="caution">
    <text evidence="2">The sequence shown here is derived from an EMBL/GenBank/DDBJ whole genome shotgun (WGS) entry which is preliminary data.</text>
</comment>
<dbReference type="AlphaFoldDB" id="A0A6A9QJ91"/>
<keyword evidence="3" id="KW-1185">Reference proteome</keyword>
<dbReference type="SUPFAM" id="SSF55729">
    <property type="entry name" value="Acyl-CoA N-acyltransferases (Nat)"/>
    <property type="match status" value="1"/>
</dbReference>
<name>A0A6A9QJ91_ACIIN</name>
<evidence type="ECO:0000313" key="3">
    <source>
        <dbReference type="Proteomes" id="UP000440125"/>
    </source>
</evidence>
<evidence type="ECO:0000313" key="2">
    <source>
        <dbReference type="EMBL" id="MUM63968.1"/>
    </source>
</evidence>
<dbReference type="Proteomes" id="UP000440125">
    <property type="component" value="Unassembled WGS sequence"/>
</dbReference>
<dbReference type="OrthoDB" id="43754at2157"/>
<dbReference type="InterPro" id="IPR016181">
    <property type="entry name" value="Acyl_CoA_acyltransferase"/>
</dbReference>
<organism evidence="2 3">
    <name type="scientific">Acidianus infernus</name>
    <dbReference type="NCBI Taxonomy" id="12915"/>
    <lineage>
        <taxon>Archaea</taxon>
        <taxon>Thermoproteota</taxon>
        <taxon>Thermoprotei</taxon>
        <taxon>Sulfolobales</taxon>
        <taxon>Sulfolobaceae</taxon>
        <taxon>Acidianus</taxon>
    </lineage>
</organism>
<dbReference type="Pfam" id="PF08445">
    <property type="entry name" value="FR47"/>
    <property type="match status" value="1"/>
</dbReference>
<sequence>MKIRRRFSPYGQGLGNVILRLISKNKTTAYGLFLDNHLVSAAYTWIELENIAVIGGTKEEFRNMGLATSVESMLTEDLTKRGKPLCMREKITV</sequence>
<dbReference type="Gene3D" id="3.40.630.30">
    <property type="match status" value="1"/>
</dbReference>
<proteinExistence type="predicted"/>
<dbReference type="InterPro" id="IPR013653">
    <property type="entry name" value="GCN5-like_dom"/>
</dbReference>
<feature type="domain" description="GCN5-related N-acetyltransferase Rv2170-like" evidence="1">
    <location>
        <begin position="30"/>
        <end position="84"/>
    </location>
</feature>
<dbReference type="EMBL" id="WFIY01000004">
    <property type="protein sequence ID" value="MUM63968.1"/>
    <property type="molecule type" value="Genomic_DNA"/>
</dbReference>
<dbReference type="GO" id="GO:0016747">
    <property type="term" value="F:acyltransferase activity, transferring groups other than amino-acyl groups"/>
    <property type="evidence" value="ECO:0007669"/>
    <property type="project" value="InterPro"/>
</dbReference>